<accession>A0A1G2MMI6</accession>
<sequence length="124" mass="14225">MGTSIYYIGALVIVSVILAVIVNNWARYRVLSALYVARLIIPLTYLLFAVRSLVIEHCPGFMCFFPSYMNYGMPWSWLLGFITNLDDPKPLAFISIIINFLIILSICWFVILGEKRSEKNINQL</sequence>
<organism evidence="2 3">
    <name type="scientific">Candidatus Taylorbacteria bacterium RIFCSPHIGHO2_02_FULL_43_32b</name>
    <dbReference type="NCBI Taxonomy" id="1802306"/>
    <lineage>
        <taxon>Bacteria</taxon>
        <taxon>Candidatus Tayloriibacteriota</taxon>
    </lineage>
</organism>
<reference evidence="2 3" key="1">
    <citation type="journal article" date="2016" name="Nat. Commun.">
        <title>Thousands of microbial genomes shed light on interconnected biogeochemical processes in an aquifer system.</title>
        <authorList>
            <person name="Anantharaman K."/>
            <person name="Brown C.T."/>
            <person name="Hug L.A."/>
            <person name="Sharon I."/>
            <person name="Castelle C.J."/>
            <person name="Probst A.J."/>
            <person name="Thomas B.C."/>
            <person name="Singh A."/>
            <person name="Wilkins M.J."/>
            <person name="Karaoz U."/>
            <person name="Brodie E.L."/>
            <person name="Williams K.H."/>
            <person name="Hubbard S.S."/>
            <person name="Banfield J.F."/>
        </authorList>
    </citation>
    <scope>NUCLEOTIDE SEQUENCE [LARGE SCALE GENOMIC DNA]</scope>
</reference>
<evidence type="ECO:0000313" key="2">
    <source>
        <dbReference type="EMBL" id="OHA25058.1"/>
    </source>
</evidence>
<gene>
    <name evidence="2" type="ORF">A3C72_03935</name>
</gene>
<name>A0A1G2MMI6_9BACT</name>
<dbReference type="AlphaFoldDB" id="A0A1G2MMI6"/>
<feature type="transmembrane region" description="Helical" evidence="1">
    <location>
        <begin position="6"/>
        <end position="26"/>
    </location>
</feature>
<dbReference type="EMBL" id="MHRK01000002">
    <property type="protein sequence ID" value="OHA25058.1"/>
    <property type="molecule type" value="Genomic_DNA"/>
</dbReference>
<proteinExistence type="predicted"/>
<protein>
    <submittedName>
        <fullName evidence="2">Uncharacterized protein</fullName>
    </submittedName>
</protein>
<evidence type="ECO:0000256" key="1">
    <source>
        <dbReference type="SAM" id="Phobius"/>
    </source>
</evidence>
<keyword evidence="1" id="KW-1133">Transmembrane helix</keyword>
<evidence type="ECO:0000313" key="3">
    <source>
        <dbReference type="Proteomes" id="UP000177130"/>
    </source>
</evidence>
<keyword evidence="1" id="KW-0472">Membrane</keyword>
<comment type="caution">
    <text evidence="2">The sequence shown here is derived from an EMBL/GenBank/DDBJ whole genome shotgun (WGS) entry which is preliminary data.</text>
</comment>
<dbReference type="Proteomes" id="UP000177130">
    <property type="component" value="Unassembled WGS sequence"/>
</dbReference>
<keyword evidence="1" id="KW-0812">Transmembrane</keyword>
<feature type="transmembrane region" description="Helical" evidence="1">
    <location>
        <begin position="91"/>
        <end position="112"/>
    </location>
</feature>
<dbReference type="STRING" id="1802306.A3C72_03935"/>